<protein>
    <submittedName>
        <fullName evidence="2">Uncharacterized protein</fullName>
    </submittedName>
</protein>
<dbReference type="EMBL" id="UYRU01048066">
    <property type="protein sequence ID" value="VDN09919.1"/>
    <property type="molecule type" value="Genomic_DNA"/>
</dbReference>
<keyword evidence="3" id="KW-1185">Reference proteome</keyword>
<feature type="region of interest" description="Disordered" evidence="1">
    <location>
        <begin position="1"/>
        <end position="41"/>
    </location>
</feature>
<organism evidence="2 3">
    <name type="scientific">Dibothriocephalus latus</name>
    <name type="common">Fish tapeworm</name>
    <name type="synonym">Diphyllobothrium latum</name>
    <dbReference type="NCBI Taxonomy" id="60516"/>
    <lineage>
        <taxon>Eukaryota</taxon>
        <taxon>Metazoa</taxon>
        <taxon>Spiralia</taxon>
        <taxon>Lophotrochozoa</taxon>
        <taxon>Platyhelminthes</taxon>
        <taxon>Cestoda</taxon>
        <taxon>Eucestoda</taxon>
        <taxon>Diphyllobothriidea</taxon>
        <taxon>Diphyllobothriidae</taxon>
        <taxon>Dibothriocephalus</taxon>
    </lineage>
</organism>
<feature type="compositionally biased region" description="Polar residues" evidence="1">
    <location>
        <begin position="8"/>
        <end position="20"/>
    </location>
</feature>
<reference evidence="2 3" key="1">
    <citation type="submission" date="2018-11" db="EMBL/GenBank/DDBJ databases">
        <authorList>
            <consortium name="Pathogen Informatics"/>
        </authorList>
    </citation>
    <scope>NUCLEOTIDE SEQUENCE [LARGE SCALE GENOMIC DNA]</scope>
</reference>
<evidence type="ECO:0000313" key="3">
    <source>
        <dbReference type="Proteomes" id="UP000281553"/>
    </source>
</evidence>
<dbReference type="Proteomes" id="UP000281553">
    <property type="component" value="Unassembled WGS sequence"/>
</dbReference>
<evidence type="ECO:0000313" key="2">
    <source>
        <dbReference type="EMBL" id="VDN09919.1"/>
    </source>
</evidence>
<feature type="non-terminal residue" evidence="2">
    <location>
        <position position="183"/>
    </location>
</feature>
<gene>
    <name evidence="2" type="ORF">DILT_LOCUS5750</name>
</gene>
<dbReference type="OrthoDB" id="10548304at2759"/>
<sequence>MPPASPTKLPNQSSGSNSSCLWPDSESPNSPPAQHHHHPSTGVYFTGPARVPTTTVCYNISYPQFNSLGIYGTPTGGDECLSPTLRELTSTQSDSPPQTMEVLEPPEAAREAVQGPDIAHPGAWTALPSGTVWPYRFAEDYSSGVDAFRLGCGEVEGEGGYQTTLLEAPRPNYSLFLYQQQHR</sequence>
<proteinExistence type="predicted"/>
<accession>A0A3P7NKM1</accession>
<evidence type="ECO:0000256" key="1">
    <source>
        <dbReference type="SAM" id="MobiDB-lite"/>
    </source>
</evidence>
<name>A0A3P7NKM1_DIBLA</name>
<dbReference type="AlphaFoldDB" id="A0A3P7NKM1"/>